<dbReference type="PIRSF" id="PIRSF005261">
    <property type="entry name" value="Heat_shock_Hsp33"/>
    <property type="match status" value="1"/>
</dbReference>
<feature type="disulfide bond" description="Redox-active" evidence="6">
    <location>
        <begin position="260"/>
        <end position="263"/>
    </location>
</feature>
<dbReference type="SUPFAM" id="SSF118352">
    <property type="entry name" value="HSP33 redox switch-like"/>
    <property type="match status" value="1"/>
</dbReference>
<dbReference type="HAMAP" id="MF_00117">
    <property type="entry name" value="HslO"/>
    <property type="match status" value="1"/>
</dbReference>
<keyword evidence="3 6" id="KW-1015">Disulfide bond</keyword>
<proteinExistence type="inferred from homology"/>
<dbReference type="EMBL" id="STGJ01000010">
    <property type="protein sequence ID" value="TIC82049.1"/>
    <property type="molecule type" value="Genomic_DNA"/>
</dbReference>
<dbReference type="Proteomes" id="UP000308891">
    <property type="component" value="Unassembled WGS sequence"/>
</dbReference>
<dbReference type="Gene3D" id="3.55.30.10">
    <property type="entry name" value="Hsp33 domain"/>
    <property type="match status" value="1"/>
</dbReference>
<dbReference type="Gene3D" id="1.10.287.480">
    <property type="entry name" value="helix hairpin bin"/>
    <property type="match status" value="1"/>
</dbReference>
<comment type="similarity">
    <text evidence="6">Belongs to the HSP33 family.</text>
</comment>
<keyword evidence="2 6" id="KW-0862">Zinc</keyword>
<dbReference type="RefSeq" id="WP_136553524.1">
    <property type="nucleotide sequence ID" value="NZ_STGJ01000010.1"/>
</dbReference>
<comment type="subcellular location">
    <subcellularLocation>
        <location evidence="6">Cytoplasm</location>
    </subcellularLocation>
</comment>
<dbReference type="AlphaFoldDB" id="A0A4T0USW5"/>
<organism evidence="7 8">
    <name type="scientific">Crenobacter intestini</name>
    <dbReference type="NCBI Taxonomy" id="2563443"/>
    <lineage>
        <taxon>Bacteria</taxon>
        <taxon>Pseudomonadati</taxon>
        <taxon>Pseudomonadota</taxon>
        <taxon>Betaproteobacteria</taxon>
        <taxon>Neisseriales</taxon>
        <taxon>Neisseriaceae</taxon>
        <taxon>Crenobacter</taxon>
    </lineage>
</organism>
<comment type="PTM">
    <text evidence="6">Under oxidizing conditions two disulfide bonds are formed involving the reactive cysteines. Under reducing conditions zinc is bound to the reactive cysteines and the protein is inactive.</text>
</comment>
<dbReference type="InterPro" id="IPR000397">
    <property type="entry name" value="Heat_shock_Hsp33"/>
</dbReference>
<keyword evidence="4 6" id="KW-0143">Chaperone</keyword>
<dbReference type="GO" id="GO:0051082">
    <property type="term" value="F:unfolded protein binding"/>
    <property type="evidence" value="ECO:0007669"/>
    <property type="project" value="UniProtKB-UniRule"/>
</dbReference>
<dbReference type="InterPro" id="IPR016153">
    <property type="entry name" value="Heat_shock_Hsp33_N"/>
</dbReference>
<dbReference type="InterPro" id="IPR016154">
    <property type="entry name" value="Heat_shock_Hsp33_C"/>
</dbReference>
<evidence type="ECO:0000256" key="2">
    <source>
        <dbReference type="ARBA" id="ARBA00022833"/>
    </source>
</evidence>
<dbReference type="Gene3D" id="3.90.1280.10">
    <property type="entry name" value="HSP33 redox switch-like"/>
    <property type="match status" value="1"/>
</dbReference>
<dbReference type="InterPro" id="IPR023212">
    <property type="entry name" value="Hsp33_helix_hairpin_bin_dom_sf"/>
</dbReference>
<evidence type="ECO:0000256" key="6">
    <source>
        <dbReference type="HAMAP-Rule" id="MF_00117"/>
    </source>
</evidence>
<reference evidence="7 8" key="1">
    <citation type="submission" date="2019-04" db="EMBL/GenBank/DDBJ databases">
        <title>Crenobacter sp. nov.</title>
        <authorList>
            <person name="Shi S."/>
        </authorList>
    </citation>
    <scope>NUCLEOTIDE SEQUENCE [LARGE SCALE GENOMIC DNA]</scope>
    <source>
        <strain evidence="7 8">GY 70310</strain>
    </source>
</reference>
<dbReference type="OrthoDB" id="9793753at2"/>
<dbReference type="NCBIfam" id="NF001033">
    <property type="entry name" value="PRK00114.1"/>
    <property type="match status" value="1"/>
</dbReference>
<evidence type="ECO:0000256" key="4">
    <source>
        <dbReference type="ARBA" id="ARBA00023186"/>
    </source>
</evidence>
<evidence type="ECO:0000256" key="3">
    <source>
        <dbReference type="ARBA" id="ARBA00023157"/>
    </source>
</evidence>
<dbReference type="GO" id="GO:0044183">
    <property type="term" value="F:protein folding chaperone"/>
    <property type="evidence" value="ECO:0007669"/>
    <property type="project" value="TreeGrafter"/>
</dbReference>
<dbReference type="SUPFAM" id="SSF64397">
    <property type="entry name" value="Hsp33 domain"/>
    <property type="match status" value="1"/>
</dbReference>
<accession>A0A4T0USW5</accession>
<keyword evidence="5 6" id="KW-0676">Redox-active center</keyword>
<evidence type="ECO:0000256" key="1">
    <source>
        <dbReference type="ARBA" id="ARBA00022490"/>
    </source>
</evidence>
<dbReference type="CDD" id="cd00498">
    <property type="entry name" value="Hsp33"/>
    <property type="match status" value="1"/>
</dbReference>
<dbReference type="GO" id="GO:0005737">
    <property type="term" value="C:cytoplasm"/>
    <property type="evidence" value="ECO:0007669"/>
    <property type="project" value="UniProtKB-SubCell"/>
</dbReference>
<protein>
    <recommendedName>
        <fullName evidence="6">33 kDa chaperonin</fullName>
    </recommendedName>
    <alternativeName>
        <fullName evidence="6">Heat shock protein 33 homolog</fullName>
        <shortName evidence="6">HSP33</shortName>
    </alternativeName>
</protein>
<dbReference type="PANTHER" id="PTHR30111:SF1">
    <property type="entry name" value="33 KDA CHAPERONIN"/>
    <property type="match status" value="1"/>
</dbReference>
<evidence type="ECO:0000313" key="8">
    <source>
        <dbReference type="Proteomes" id="UP000308891"/>
    </source>
</evidence>
<dbReference type="PANTHER" id="PTHR30111">
    <property type="entry name" value="33 KDA CHAPERONIN"/>
    <property type="match status" value="1"/>
</dbReference>
<evidence type="ECO:0000256" key="5">
    <source>
        <dbReference type="ARBA" id="ARBA00023284"/>
    </source>
</evidence>
<gene>
    <name evidence="6" type="primary">hslO</name>
    <name evidence="7" type="ORF">E5K04_09825</name>
</gene>
<dbReference type="Pfam" id="PF01430">
    <property type="entry name" value="HSP33"/>
    <property type="match status" value="1"/>
</dbReference>
<comment type="caution">
    <text evidence="7">The sequence shown here is derived from an EMBL/GenBank/DDBJ whole genome shotgun (WGS) entry which is preliminary data.</text>
</comment>
<evidence type="ECO:0000313" key="7">
    <source>
        <dbReference type="EMBL" id="TIC82049.1"/>
    </source>
</evidence>
<comment type="function">
    <text evidence="6">Redox regulated molecular chaperone. Protects both thermally unfolding and oxidatively damaged proteins from irreversible aggregation. Plays an important role in the bacterial defense system toward oxidative stress.</text>
</comment>
<feature type="disulfide bond" description="Redox-active" evidence="6">
    <location>
        <begin position="227"/>
        <end position="229"/>
    </location>
</feature>
<sequence length="296" mass="32419">MNHKDTLQRFIFDGAPVRGATVRLDDAWQAVLSRRAYPAPVRDVLGQMMAASALLAANLKFDGTLVMQIQGKGPLRLAVVESNSDRTLRATAKWDEVPSQVTSPRELFGEHAQFVITLDPRQGEPWQGIVALEGYSIGAMLENYMQRSEQLDTRLILASDAGAAAGLLLQRLPDGHGDAEGWQHVKVLADTLSSQELLELPGTEVLHRLYHDEALRLFDAEPMAFACNCSHTRVGDMLKMLGGEEVAHVILEQGSVEITCDFCNQNYVFDHDDVTELFGADVVGAVKAAGDGDVRH</sequence>
<keyword evidence="8" id="KW-1185">Reference proteome</keyword>
<name>A0A4T0USW5_9NEIS</name>
<dbReference type="GO" id="GO:0042026">
    <property type="term" value="P:protein refolding"/>
    <property type="evidence" value="ECO:0007669"/>
    <property type="project" value="TreeGrafter"/>
</dbReference>
<keyword evidence="1 6" id="KW-0963">Cytoplasm</keyword>